<comment type="caution">
    <text evidence="2">The sequence shown here is derived from an EMBL/GenBank/DDBJ whole genome shotgun (WGS) entry which is preliminary data.</text>
</comment>
<evidence type="ECO:0000256" key="1">
    <source>
        <dbReference type="SAM" id="Phobius"/>
    </source>
</evidence>
<dbReference type="RefSeq" id="WP_318062495.1">
    <property type="nucleotide sequence ID" value="NZ_JAWONS010000026.1"/>
</dbReference>
<keyword evidence="1" id="KW-0472">Membrane</keyword>
<keyword evidence="1" id="KW-0812">Transmembrane</keyword>
<evidence type="ECO:0008006" key="4">
    <source>
        <dbReference type="Google" id="ProtNLM"/>
    </source>
</evidence>
<name>A0ABU4GF23_9CLOT</name>
<dbReference type="EMBL" id="JAWONS010000026">
    <property type="protein sequence ID" value="MDW2796219.1"/>
    <property type="molecule type" value="Genomic_DNA"/>
</dbReference>
<protein>
    <recommendedName>
        <fullName evidence="4">DUF3784 domain-containing protein</fullName>
    </recommendedName>
</protein>
<keyword evidence="3" id="KW-1185">Reference proteome</keyword>
<accession>A0ABU4GF23</accession>
<sequence>MLFAALFFIFLSIVFSCQRVRWLLAGEADLSQKEKRISSLFGHYLRGDAVLLLLLWGLKTYSIPYLYQGAGIAFLTITSLFLINMGMILKIQS</sequence>
<evidence type="ECO:0000313" key="2">
    <source>
        <dbReference type="EMBL" id="MDW2796219.1"/>
    </source>
</evidence>
<gene>
    <name evidence="2" type="ORF">RZO55_01275</name>
</gene>
<evidence type="ECO:0000313" key="3">
    <source>
        <dbReference type="Proteomes" id="UP001276854"/>
    </source>
</evidence>
<feature type="transmembrane region" description="Helical" evidence="1">
    <location>
        <begin position="65"/>
        <end position="89"/>
    </location>
</feature>
<reference evidence="2 3" key="1">
    <citation type="submission" date="2023-10" db="EMBL/GenBank/DDBJ databases">
        <title>A novel Glycoside Hydrolase 43-Like Enzyme from Clostrdium boliviensis is an Endo-xylanase, and a Candidate for Xylooligosaccharides Production from Different Xylan Substrates.</title>
        <authorList>
            <person name="Alvarez M.T."/>
            <person name="Rocabado-Villegas L.R."/>
            <person name="Salas-Veizaga D.M."/>
            <person name="Linares-Pasten J.A."/>
            <person name="Gudmundsdottir E.E."/>
            <person name="Hreggvidsson G.O."/>
            <person name="Adlercreutz P."/>
            <person name="Nordberg Karlsson E."/>
        </authorList>
    </citation>
    <scope>NUCLEOTIDE SEQUENCE [LARGE SCALE GENOMIC DNA]</scope>
    <source>
        <strain evidence="2 3">E-1</strain>
    </source>
</reference>
<organism evidence="2 3">
    <name type="scientific">Clostridium boliviensis</name>
    <dbReference type="NCBI Taxonomy" id="318465"/>
    <lineage>
        <taxon>Bacteria</taxon>
        <taxon>Bacillati</taxon>
        <taxon>Bacillota</taxon>
        <taxon>Clostridia</taxon>
        <taxon>Eubacteriales</taxon>
        <taxon>Clostridiaceae</taxon>
        <taxon>Clostridium</taxon>
    </lineage>
</organism>
<dbReference type="Proteomes" id="UP001276854">
    <property type="component" value="Unassembled WGS sequence"/>
</dbReference>
<proteinExistence type="predicted"/>
<keyword evidence="1" id="KW-1133">Transmembrane helix</keyword>